<proteinExistence type="predicted"/>
<sequence length="387" mass="41617">MDQHANTLATAAQTFPYFSLLPTELRLKVWEYNRSPPRIVSVRCGTQTPSSHPPSPPPAGSAAALHVKDLGALDLSSKPVPVPAPPGWCTSPAPIPVSLHVCHESRVEAQRHYALMFGIARRPGHIFFDPARDILYFGPRDGFMVAEAQLRTILALADPDELARVQRVAVSTAVFGDGFSPSMPSTLPANTNLVVDILHLLRTRFSCLQEFIVVPHSTDPAHHTDATLGPLSSRPMSFGHGPACSSTSVPFDSLPAAQDNVRLARHFHAAMRLVCAAAPDWKPPRWRILDLCHASAMRPERGTRGGRKDADNAAGKRGQGTVADGEEDGVGDDGKQPEGNFESRHATSRACGVGSKGSCCCGPARILCSRCQPLVVSYRASYQKSCS</sequence>
<keyword evidence="4" id="KW-1185">Reference proteome</keyword>
<reference evidence="3 4" key="1">
    <citation type="submission" date="2024-01" db="EMBL/GenBank/DDBJ databases">
        <authorList>
            <person name="Allen C."/>
            <person name="Tagirdzhanova G."/>
        </authorList>
    </citation>
    <scope>NUCLEOTIDE SEQUENCE [LARGE SCALE GENOMIC DNA]</scope>
    <source>
        <strain evidence="3 4">CBS 119000</strain>
    </source>
</reference>
<dbReference type="InterPro" id="IPR045518">
    <property type="entry name" value="2EXR"/>
</dbReference>
<feature type="compositionally biased region" description="Basic and acidic residues" evidence="1">
    <location>
        <begin position="332"/>
        <end position="342"/>
    </location>
</feature>
<dbReference type="Proteomes" id="UP001642502">
    <property type="component" value="Unassembled WGS sequence"/>
</dbReference>
<feature type="region of interest" description="Disordered" evidence="1">
    <location>
        <begin position="41"/>
        <end position="62"/>
    </location>
</feature>
<evidence type="ECO:0000313" key="3">
    <source>
        <dbReference type="EMBL" id="CAK7272553.1"/>
    </source>
</evidence>
<feature type="compositionally biased region" description="Basic and acidic residues" evidence="1">
    <location>
        <begin position="299"/>
        <end position="311"/>
    </location>
</feature>
<evidence type="ECO:0000259" key="2">
    <source>
        <dbReference type="Pfam" id="PF20150"/>
    </source>
</evidence>
<dbReference type="PANTHER" id="PTHR35910:SF6">
    <property type="entry name" value="2EXR DOMAIN-CONTAINING PROTEIN"/>
    <property type="match status" value="1"/>
</dbReference>
<dbReference type="PANTHER" id="PTHR35910">
    <property type="entry name" value="2EXR DOMAIN-CONTAINING PROTEIN"/>
    <property type="match status" value="1"/>
</dbReference>
<protein>
    <recommendedName>
        <fullName evidence="2">2EXR domain-containing protein</fullName>
    </recommendedName>
</protein>
<name>A0ABP0DW83_9PEZI</name>
<evidence type="ECO:0000313" key="4">
    <source>
        <dbReference type="Proteomes" id="UP001642502"/>
    </source>
</evidence>
<dbReference type="EMBL" id="CAWUON010000091">
    <property type="protein sequence ID" value="CAK7272553.1"/>
    <property type="molecule type" value="Genomic_DNA"/>
</dbReference>
<evidence type="ECO:0000256" key="1">
    <source>
        <dbReference type="SAM" id="MobiDB-lite"/>
    </source>
</evidence>
<dbReference type="Pfam" id="PF20150">
    <property type="entry name" value="2EXR"/>
    <property type="match status" value="1"/>
</dbReference>
<accession>A0ABP0DW83</accession>
<comment type="caution">
    <text evidence="3">The sequence shown here is derived from an EMBL/GenBank/DDBJ whole genome shotgun (WGS) entry which is preliminary data.</text>
</comment>
<feature type="region of interest" description="Disordered" evidence="1">
    <location>
        <begin position="299"/>
        <end position="342"/>
    </location>
</feature>
<organism evidence="3 4">
    <name type="scientific">Sporothrix epigloea</name>
    <dbReference type="NCBI Taxonomy" id="1892477"/>
    <lineage>
        <taxon>Eukaryota</taxon>
        <taxon>Fungi</taxon>
        <taxon>Dikarya</taxon>
        <taxon>Ascomycota</taxon>
        <taxon>Pezizomycotina</taxon>
        <taxon>Sordariomycetes</taxon>
        <taxon>Sordariomycetidae</taxon>
        <taxon>Ophiostomatales</taxon>
        <taxon>Ophiostomataceae</taxon>
        <taxon>Sporothrix</taxon>
    </lineage>
</organism>
<feature type="domain" description="2EXR" evidence="2">
    <location>
        <begin position="15"/>
        <end position="135"/>
    </location>
</feature>
<gene>
    <name evidence="3" type="ORF">SEPCBS119000_005184</name>
</gene>